<reference evidence="4" key="2">
    <citation type="submission" date="2022-06" db="UniProtKB">
        <authorList>
            <consortium name="EnsemblMetazoa"/>
        </authorList>
    </citation>
    <scope>IDENTIFICATION</scope>
    <source>
        <strain evidence="4">PS312</strain>
    </source>
</reference>
<name>A0A2A6BNT8_PRIPA</name>
<keyword evidence="5" id="KW-1185">Reference proteome</keyword>
<keyword evidence="2" id="KW-0812">Transmembrane</keyword>
<feature type="region of interest" description="Disordered" evidence="1">
    <location>
        <begin position="252"/>
        <end position="289"/>
    </location>
</feature>
<sequence>MNVSFWPLFLFTITTISIVHGENVTSFSIVRPFNLRRKDLNHPTQKNPKRANLKNCFKPNIYCYVGNRCLESIPLKELSQTRLIHTDINPVDNRAIGSSYSPQRKETIEKCNVGIIVTHEALRRYKFEYHTTADNLDLIVPMNNYRMILDGEMDELLCEPDCEIKMNMKESVRWGGEKFFTDSLPFAVLNTNDKGIRNNDKKGSEEESNIGTILIVCAASVVALILIGVIVGTVIQCRQSAKSARRQAAVQTAIHKASSRSKSNERHGRERTPLISSTTTVSSVRTETR</sequence>
<dbReference type="EnsemblMetazoa" id="PPA35704.1">
    <property type="protein sequence ID" value="PPA35704.1"/>
    <property type="gene ID" value="WBGene00274073"/>
</dbReference>
<keyword evidence="2" id="KW-0472">Membrane</keyword>
<evidence type="ECO:0000256" key="2">
    <source>
        <dbReference type="SAM" id="Phobius"/>
    </source>
</evidence>
<evidence type="ECO:0000313" key="4">
    <source>
        <dbReference type="EnsemblMetazoa" id="PPA35704.1"/>
    </source>
</evidence>
<evidence type="ECO:0000256" key="1">
    <source>
        <dbReference type="SAM" id="MobiDB-lite"/>
    </source>
</evidence>
<gene>
    <name evidence="4" type="primary">WBGene00274073</name>
</gene>
<reference evidence="5" key="1">
    <citation type="journal article" date="2008" name="Nat. Genet.">
        <title>The Pristionchus pacificus genome provides a unique perspective on nematode lifestyle and parasitism.</title>
        <authorList>
            <person name="Dieterich C."/>
            <person name="Clifton S.W."/>
            <person name="Schuster L.N."/>
            <person name="Chinwalla A."/>
            <person name="Delehaunty K."/>
            <person name="Dinkelacker I."/>
            <person name="Fulton L."/>
            <person name="Fulton R."/>
            <person name="Godfrey J."/>
            <person name="Minx P."/>
            <person name="Mitreva M."/>
            <person name="Roeseler W."/>
            <person name="Tian H."/>
            <person name="Witte H."/>
            <person name="Yang S.P."/>
            <person name="Wilson R.K."/>
            <person name="Sommer R.J."/>
        </authorList>
    </citation>
    <scope>NUCLEOTIDE SEQUENCE [LARGE SCALE GENOMIC DNA]</scope>
    <source>
        <strain evidence="5">PS312</strain>
    </source>
</reference>
<keyword evidence="3" id="KW-0732">Signal</keyword>
<feature type="transmembrane region" description="Helical" evidence="2">
    <location>
        <begin position="210"/>
        <end position="235"/>
    </location>
</feature>
<keyword evidence="2" id="KW-1133">Transmembrane helix</keyword>
<accession>A0A2A6BNT8</accession>
<proteinExistence type="predicted"/>
<accession>A0A8R1YQW3</accession>
<protein>
    <submittedName>
        <fullName evidence="4">Uncharacterized protein</fullName>
    </submittedName>
</protein>
<dbReference type="AlphaFoldDB" id="A0A2A6BNT8"/>
<organism evidence="4 5">
    <name type="scientific">Pristionchus pacificus</name>
    <name type="common">Parasitic nematode worm</name>
    <dbReference type="NCBI Taxonomy" id="54126"/>
    <lineage>
        <taxon>Eukaryota</taxon>
        <taxon>Metazoa</taxon>
        <taxon>Ecdysozoa</taxon>
        <taxon>Nematoda</taxon>
        <taxon>Chromadorea</taxon>
        <taxon>Rhabditida</taxon>
        <taxon>Rhabditina</taxon>
        <taxon>Diplogasteromorpha</taxon>
        <taxon>Diplogasteroidea</taxon>
        <taxon>Neodiplogasteridae</taxon>
        <taxon>Pristionchus</taxon>
    </lineage>
</organism>
<feature type="compositionally biased region" description="Basic and acidic residues" evidence="1">
    <location>
        <begin position="262"/>
        <end position="272"/>
    </location>
</feature>
<dbReference type="Proteomes" id="UP000005239">
    <property type="component" value="Unassembled WGS sequence"/>
</dbReference>
<feature type="compositionally biased region" description="Low complexity" evidence="1">
    <location>
        <begin position="276"/>
        <end position="289"/>
    </location>
</feature>
<feature type="chain" id="PRO_5043904542" evidence="3">
    <location>
        <begin position="22"/>
        <end position="289"/>
    </location>
</feature>
<evidence type="ECO:0000313" key="5">
    <source>
        <dbReference type="Proteomes" id="UP000005239"/>
    </source>
</evidence>
<evidence type="ECO:0000256" key="3">
    <source>
        <dbReference type="SAM" id="SignalP"/>
    </source>
</evidence>
<feature type="signal peptide" evidence="3">
    <location>
        <begin position="1"/>
        <end position="21"/>
    </location>
</feature>